<dbReference type="SUPFAM" id="SSF56752">
    <property type="entry name" value="D-aminoacid aminotransferase-like PLP-dependent enzymes"/>
    <property type="match status" value="1"/>
</dbReference>
<dbReference type="InterPro" id="IPR001544">
    <property type="entry name" value="Aminotrans_IV"/>
</dbReference>
<organism evidence="11 12">
    <name type="scientific">Gilvimarinus japonicus</name>
    <dbReference type="NCBI Taxonomy" id="1796469"/>
    <lineage>
        <taxon>Bacteria</taxon>
        <taxon>Pseudomonadati</taxon>
        <taxon>Pseudomonadota</taxon>
        <taxon>Gammaproteobacteria</taxon>
        <taxon>Cellvibrionales</taxon>
        <taxon>Cellvibrionaceae</taxon>
        <taxon>Gilvimarinus</taxon>
    </lineage>
</organism>
<evidence type="ECO:0000256" key="7">
    <source>
        <dbReference type="ARBA" id="ARBA00035633"/>
    </source>
</evidence>
<comment type="caution">
    <text evidence="11">The sequence shown here is derived from an EMBL/GenBank/DDBJ whole genome shotgun (WGS) entry which is preliminary data.</text>
</comment>
<dbReference type="InterPro" id="IPR050571">
    <property type="entry name" value="Class-IV_PLP-Dep_Aminotrnsfr"/>
</dbReference>
<dbReference type="NCBIfam" id="TIGR03461">
    <property type="entry name" value="pabC_Proteo"/>
    <property type="match status" value="1"/>
</dbReference>
<dbReference type="InterPro" id="IPR036038">
    <property type="entry name" value="Aminotransferase-like"/>
</dbReference>
<evidence type="ECO:0000313" key="11">
    <source>
        <dbReference type="EMBL" id="MFC3154985.1"/>
    </source>
</evidence>
<sequence>MSTPTSPLIWVNGELDHQLSALDRGLAYGDGLFETCRLHNGRIPLWSRHLQRLLASSAVFAIELNTKQLESWVDTALALLREQNIRQGTFKLILTRGVGGRGYQQPHRVAPTIVLMVQPDNLELLTARPTPARLKVCRMRLGRNRVLAGHKHLNRLENVLARAEWQDNTFDEGLMLDDRANVIEATSHNVFIYRKGCWHTPVLDESGVAGVMRQLVLDELAPRCGVRVNVAPLSLDAVYSAEEVMLCNSNRGVRPVAAIEDDAGTLHQFSHHNNVLRLSAALSDFLQGKGSGQ</sequence>
<dbReference type="Gene3D" id="3.30.470.10">
    <property type="match status" value="1"/>
</dbReference>
<dbReference type="PANTHER" id="PTHR42743:SF2">
    <property type="entry name" value="AMINODEOXYCHORISMATE LYASE"/>
    <property type="match status" value="1"/>
</dbReference>
<name>A0ABV7HSB4_9GAMM</name>
<evidence type="ECO:0000256" key="8">
    <source>
        <dbReference type="ARBA" id="ARBA00035676"/>
    </source>
</evidence>
<dbReference type="Gene3D" id="3.20.10.10">
    <property type="entry name" value="D-amino Acid Aminotransferase, subunit A, domain 2"/>
    <property type="match status" value="1"/>
</dbReference>
<keyword evidence="12" id="KW-1185">Reference proteome</keyword>
<dbReference type="InterPro" id="IPR043132">
    <property type="entry name" value="BCAT-like_C"/>
</dbReference>
<evidence type="ECO:0000256" key="3">
    <source>
        <dbReference type="ARBA" id="ARBA00011738"/>
    </source>
</evidence>
<evidence type="ECO:0000256" key="5">
    <source>
        <dbReference type="ARBA" id="ARBA00022909"/>
    </source>
</evidence>
<dbReference type="CDD" id="cd01559">
    <property type="entry name" value="ADCL_like"/>
    <property type="match status" value="1"/>
</dbReference>
<dbReference type="Proteomes" id="UP001595548">
    <property type="component" value="Unassembled WGS sequence"/>
</dbReference>
<comment type="pathway">
    <text evidence="7">Cofactor biosynthesis; tetrahydrofolate biosynthesis; 4-aminobenzoate from chorismate: step 2/2.</text>
</comment>
<accession>A0ABV7HSB4</accession>
<comment type="cofactor">
    <cofactor evidence="1">
        <name>pyridoxal 5'-phosphate</name>
        <dbReference type="ChEBI" id="CHEBI:597326"/>
    </cofactor>
</comment>
<keyword evidence="4" id="KW-0663">Pyridoxal phosphate</keyword>
<dbReference type="GO" id="GO:0008696">
    <property type="term" value="F:4-amino-4-deoxychorismate lyase activity"/>
    <property type="evidence" value="ECO:0007669"/>
    <property type="project" value="UniProtKB-EC"/>
</dbReference>
<reference evidence="12" key="1">
    <citation type="journal article" date="2019" name="Int. J. Syst. Evol. Microbiol.">
        <title>The Global Catalogue of Microorganisms (GCM) 10K type strain sequencing project: providing services to taxonomists for standard genome sequencing and annotation.</title>
        <authorList>
            <consortium name="The Broad Institute Genomics Platform"/>
            <consortium name="The Broad Institute Genome Sequencing Center for Infectious Disease"/>
            <person name="Wu L."/>
            <person name="Ma J."/>
        </authorList>
    </citation>
    <scope>NUCLEOTIDE SEQUENCE [LARGE SCALE GENOMIC DNA]</scope>
    <source>
        <strain evidence="12">KCTC 52141</strain>
    </source>
</reference>
<dbReference type="InterPro" id="IPR017824">
    <property type="entry name" value="Aminodeoxychorismate_lyase_IV"/>
</dbReference>
<keyword evidence="6 11" id="KW-0456">Lyase</keyword>
<evidence type="ECO:0000256" key="6">
    <source>
        <dbReference type="ARBA" id="ARBA00023239"/>
    </source>
</evidence>
<proteinExistence type="inferred from homology"/>
<dbReference type="Pfam" id="PF01063">
    <property type="entry name" value="Aminotran_4"/>
    <property type="match status" value="1"/>
</dbReference>
<dbReference type="RefSeq" id="WP_382415487.1">
    <property type="nucleotide sequence ID" value="NZ_AP031500.1"/>
</dbReference>
<evidence type="ECO:0000256" key="4">
    <source>
        <dbReference type="ARBA" id="ARBA00022898"/>
    </source>
</evidence>
<comment type="similarity">
    <text evidence="2">Belongs to the class-IV pyridoxal-phosphate-dependent aminotransferase family.</text>
</comment>
<evidence type="ECO:0000256" key="1">
    <source>
        <dbReference type="ARBA" id="ARBA00001933"/>
    </source>
</evidence>
<comment type="subunit">
    <text evidence="3">Homodimer.</text>
</comment>
<dbReference type="PANTHER" id="PTHR42743">
    <property type="entry name" value="AMINO-ACID AMINOTRANSFERASE"/>
    <property type="match status" value="1"/>
</dbReference>
<evidence type="ECO:0000256" key="10">
    <source>
        <dbReference type="NCBIfam" id="TIGR03461"/>
    </source>
</evidence>
<evidence type="ECO:0000313" key="12">
    <source>
        <dbReference type="Proteomes" id="UP001595548"/>
    </source>
</evidence>
<dbReference type="InterPro" id="IPR043131">
    <property type="entry name" value="BCAT-like_N"/>
</dbReference>
<evidence type="ECO:0000256" key="9">
    <source>
        <dbReference type="ARBA" id="ARBA00049529"/>
    </source>
</evidence>
<dbReference type="EC" id="4.1.3.38" evidence="8 10"/>
<protein>
    <recommendedName>
        <fullName evidence="8 10">Aminodeoxychorismate lyase</fullName>
        <ecNumber evidence="8 10">4.1.3.38</ecNumber>
    </recommendedName>
</protein>
<comment type="catalytic activity">
    <reaction evidence="9">
        <text>4-amino-4-deoxychorismate = 4-aminobenzoate + pyruvate + H(+)</text>
        <dbReference type="Rhea" id="RHEA:16201"/>
        <dbReference type="ChEBI" id="CHEBI:15361"/>
        <dbReference type="ChEBI" id="CHEBI:15378"/>
        <dbReference type="ChEBI" id="CHEBI:17836"/>
        <dbReference type="ChEBI" id="CHEBI:58406"/>
        <dbReference type="EC" id="4.1.3.38"/>
    </reaction>
</comment>
<evidence type="ECO:0000256" key="2">
    <source>
        <dbReference type="ARBA" id="ARBA00009320"/>
    </source>
</evidence>
<dbReference type="EMBL" id="JBHRTL010000006">
    <property type="protein sequence ID" value="MFC3154985.1"/>
    <property type="molecule type" value="Genomic_DNA"/>
</dbReference>
<keyword evidence="5" id="KW-0289">Folate biosynthesis</keyword>
<gene>
    <name evidence="11" type="primary">pabC</name>
    <name evidence="11" type="ORF">ACFOEB_07205</name>
</gene>